<protein>
    <recommendedName>
        <fullName evidence="1">Reelin domain-containing protein</fullName>
    </recommendedName>
</protein>
<dbReference type="AlphaFoldDB" id="A0A550C502"/>
<evidence type="ECO:0000313" key="2">
    <source>
        <dbReference type="EMBL" id="TRM59883.1"/>
    </source>
</evidence>
<feature type="domain" description="Reelin" evidence="1">
    <location>
        <begin position="1"/>
        <end position="57"/>
    </location>
</feature>
<gene>
    <name evidence="2" type="ORF">BD626DRAFT_145173</name>
</gene>
<dbReference type="SUPFAM" id="SSF52047">
    <property type="entry name" value="RNI-like"/>
    <property type="match status" value="1"/>
</dbReference>
<dbReference type="PROSITE" id="PS51019">
    <property type="entry name" value="REELIN"/>
    <property type="match status" value="1"/>
</dbReference>
<evidence type="ECO:0000313" key="3">
    <source>
        <dbReference type="Proteomes" id="UP000320762"/>
    </source>
</evidence>
<dbReference type="InterPro" id="IPR002861">
    <property type="entry name" value="Reeler_dom"/>
</dbReference>
<comment type="caution">
    <text evidence="2">The sequence shown here is derived from an EMBL/GenBank/DDBJ whole genome shotgun (WGS) entry which is preliminary data.</text>
</comment>
<sequence length="246" mass="27279">MRELDLAWIHPEHNFGAVFFQCTRLERARLSFSGYSDSLVPRGGRPHEDVVEFASLKLLYLRFCVFPDEFGRFGRYPALKILDLQENRNSPSLPHKWDALLHLVEHAPRVENLTICGVGSGSCSIAGSAQGLRSLLQRVPLLNTLAFICADMGSEVIAMSSFVDNNGHALLQLLKELHGTALELPAETPLEEENNGGRIRTSGWRPSWICTYPRVVHYGAFPSVGIGTILRSKTHLFLGVRATSVG</sequence>
<organism evidence="2 3">
    <name type="scientific">Schizophyllum amplum</name>
    <dbReference type="NCBI Taxonomy" id="97359"/>
    <lineage>
        <taxon>Eukaryota</taxon>
        <taxon>Fungi</taxon>
        <taxon>Dikarya</taxon>
        <taxon>Basidiomycota</taxon>
        <taxon>Agaricomycotina</taxon>
        <taxon>Agaricomycetes</taxon>
        <taxon>Agaricomycetidae</taxon>
        <taxon>Agaricales</taxon>
        <taxon>Schizophyllaceae</taxon>
        <taxon>Schizophyllum</taxon>
    </lineage>
</organism>
<keyword evidence="3" id="KW-1185">Reference proteome</keyword>
<accession>A0A550C502</accession>
<evidence type="ECO:0000259" key="1">
    <source>
        <dbReference type="PROSITE" id="PS51019"/>
    </source>
</evidence>
<dbReference type="InterPro" id="IPR032675">
    <property type="entry name" value="LRR_dom_sf"/>
</dbReference>
<reference evidence="2 3" key="1">
    <citation type="journal article" date="2019" name="New Phytol.">
        <title>Comparative genomics reveals unique wood-decay strategies and fruiting body development in the Schizophyllaceae.</title>
        <authorList>
            <person name="Almasi E."/>
            <person name="Sahu N."/>
            <person name="Krizsan K."/>
            <person name="Balint B."/>
            <person name="Kovacs G.M."/>
            <person name="Kiss B."/>
            <person name="Cseklye J."/>
            <person name="Drula E."/>
            <person name="Henrissat B."/>
            <person name="Nagy I."/>
            <person name="Chovatia M."/>
            <person name="Adam C."/>
            <person name="LaButti K."/>
            <person name="Lipzen A."/>
            <person name="Riley R."/>
            <person name="Grigoriev I.V."/>
            <person name="Nagy L.G."/>
        </authorList>
    </citation>
    <scope>NUCLEOTIDE SEQUENCE [LARGE SCALE GENOMIC DNA]</scope>
    <source>
        <strain evidence="2 3">NL-1724</strain>
    </source>
</reference>
<dbReference type="EMBL" id="VDMD01000025">
    <property type="protein sequence ID" value="TRM59883.1"/>
    <property type="molecule type" value="Genomic_DNA"/>
</dbReference>
<dbReference type="Gene3D" id="3.80.10.10">
    <property type="entry name" value="Ribonuclease Inhibitor"/>
    <property type="match status" value="1"/>
</dbReference>
<proteinExistence type="predicted"/>
<name>A0A550C502_9AGAR</name>
<dbReference type="Proteomes" id="UP000320762">
    <property type="component" value="Unassembled WGS sequence"/>
</dbReference>